<evidence type="ECO:0000256" key="6">
    <source>
        <dbReference type="SAM" id="Phobius"/>
    </source>
</evidence>
<dbReference type="CDD" id="cd04366">
    <property type="entry name" value="IlGF_insulin_bombyxin_like"/>
    <property type="match status" value="1"/>
</dbReference>
<evidence type="ECO:0000256" key="3">
    <source>
        <dbReference type="ARBA" id="ARBA00022685"/>
    </source>
</evidence>
<dbReference type="GO" id="GO:0043410">
    <property type="term" value="P:positive regulation of MAPK cascade"/>
    <property type="evidence" value="ECO:0007669"/>
    <property type="project" value="TreeGrafter"/>
</dbReference>
<dbReference type="AlphaFoldDB" id="A0A1B0DBS8"/>
<proteinExistence type="predicted"/>
<sequence length="164" mass="18665">MMVSQWQSVLHIFSVSGILLMILLTIMVQESEGRARKSCGSDLADRIATVCNGEYNELYWSDSESHTRVRRGIVDECCKNRCSDSRLRSQYCQTKDDSATVSDDSSVYVSKEEHPPEELKKSPDEPIIPHSRLSPTPEIGTVAPEYNLRGMIPPQYRTQDIRFH</sequence>
<dbReference type="GO" id="GO:0045944">
    <property type="term" value="P:positive regulation of transcription by RNA polymerase II"/>
    <property type="evidence" value="ECO:0007669"/>
    <property type="project" value="TreeGrafter"/>
</dbReference>
<dbReference type="EMBL" id="AJVK01004883">
    <property type="status" value="NOT_ANNOTATED_CDS"/>
    <property type="molecule type" value="Genomic_DNA"/>
</dbReference>
<dbReference type="InterPro" id="IPR036438">
    <property type="entry name" value="Insulin-like_sf"/>
</dbReference>
<keyword evidence="6" id="KW-0812">Transmembrane</keyword>
<keyword evidence="6" id="KW-1133">Transmembrane helix</keyword>
<protein>
    <recommendedName>
        <fullName evidence="7">Insulin-like domain-containing protein</fullName>
    </recommendedName>
</protein>
<dbReference type="PANTHER" id="PTHR46886:SF1">
    <property type="entry name" value="INSULIN-LIKE GROWTH FACTOR II"/>
    <property type="match status" value="1"/>
</dbReference>
<evidence type="ECO:0000256" key="2">
    <source>
        <dbReference type="ARBA" id="ARBA00022525"/>
    </source>
</evidence>
<name>A0A1B0DBS8_PHLPP</name>
<keyword evidence="6" id="KW-0472">Membrane</keyword>
<dbReference type="GO" id="GO:0046628">
    <property type="term" value="P:positive regulation of insulin receptor signaling pathway"/>
    <property type="evidence" value="ECO:0007669"/>
    <property type="project" value="TreeGrafter"/>
</dbReference>
<feature type="compositionally biased region" description="Basic and acidic residues" evidence="5">
    <location>
        <begin position="110"/>
        <end position="124"/>
    </location>
</feature>
<dbReference type="VEuPathDB" id="VectorBase:PPAI005267"/>
<feature type="compositionally biased region" description="Low complexity" evidence="5">
    <location>
        <begin position="99"/>
        <end position="109"/>
    </location>
</feature>
<reference evidence="8" key="1">
    <citation type="submission" date="2022-08" db="UniProtKB">
        <authorList>
            <consortium name="EnsemblMetazoa"/>
        </authorList>
    </citation>
    <scope>IDENTIFICATION</scope>
    <source>
        <strain evidence="8">Israel</strain>
    </source>
</reference>
<dbReference type="GO" id="GO:0008083">
    <property type="term" value="F:growth factor activity"/>
    <property type="evidence" value="ECO:0007669"/>
    <property type="project" value="TreeGrafter"/>
</dbReference>
<dbReference type="Pfam" id="PF00049">
    <property type="entry name" value="Insulin"/>
    <property type="match status" value="1"/>
</dbReference>
<dbReference type="Gene3D" id="1.10.100.10">
    <property type="entry name" value="Insulin-like"/>
    <property type="match status" value="1"/>
</dbReference>
<evidence type="ECO:0000313" key="8">
    <source>
        <dbReference type="EnsemblMetazoa" id="PPAI005267-PA"/>
    </source>
</evidence>
<comment type="subcellular location">
    <subcellularLocation>
        <location evidence="1">Secreted</location>
    </subcellularLocation>
</comment>
<dbReference type="InterPro" id="IPR016179">
    <property type="entry name" value="Insulin-like"/>
</dbReference>
<dbReference type="SMART" id="SM00078">
    <property type="entry name" value="IlGF"/>
    <property type="match status" value="1"/>
</dbReference>
<organism evidence="8 9">
    <name type="scientific">Phlebotomus papatasi</name>
    <name type="common">Sandfly</name>
    <dbReference type="NCBI Taxonomy" id="29031"/>
    <lineage>
        <taxon>Eukaryota</taxon>
        <taxon>Metazoa</taxon>
        <taxon>Ecdysozoa</taxon>
        <taxon>Arthropoda</taxon>
        <taxon>Hexapoda</taxon>
        <taxon>Insecta</taxon>
        <taxon>Pterygota</taxon>
        <taxon>Neoptera</taxon>
        <taxon>Endopterygota</taxon>
        <taxon>Diptera</taxon>
        <taxon>Nematocera</taxon>
        <taxon>Psychodoidea</taxon>
        <taxon>Psychodidae</taxon>
        <taxon>Phlebotomus</taxon>
        <taxon>Phlebotomus</taxon>
    </lineage>
</organism>
<keyword evidence="9" id="KW-1185">Reference proteome</keyword>
<dbReference type="GO" id="GO:0043539">
    <property type="term" value="F:protein serine/threonine kinase activator activity"/>
    <property type="evidence" value="ECO:0007669"/>
    <property type="project" value="TreeGrafter"/>
</dbReference>
<accession>A0A1B0DBS8</accession>
<dbReference type="GO" id="GO:1905564">
    <property type="term" value="P:positive regulation of vascular endothelial cell proliferation"/>
    <property type="evidence" value="ECO:0007669"/>
    <property type="project" value="TreeGrafter"/>
</dbReference>
<dbReference type="SUPFAM" id="SSF56994">
    <property type="entry name" value="Insulin-like"/>
    <property type="match status" value="1"/>
</dbReference>
<dbReference type="GO" id="GO:0005615">
    <property type="term" value="C:extracellular space"/>
    <property type="evidence" value="ECO:0007669"/>
    <property type="project" value="TreeGrafter"/>
</dbReference>
<evidence type="ECO:0000256" key="4">
    <source>
        <dbReference type="ARBA" id="ARBA00022729"/>
    </source>
</evidence>
<dbReference type="VEuPathDB" id="VectorBase:PPAPM1_007995"/>
<feature type="region of interest" description="Disordered" evidence="5">
    <location>
        <begin position="93"/>
        <end position="141"/>
    </location>
</feature>
<feature type="domain" description="Insulin-like" evidence="7">
    <location>
        <begin position="36"/>
        <end position="92"/>
    </location>
</feature>
<dbReference type="GO" id="GO:0005159">
    <property type="term" value="F:insulin-like growth factor receptor binding"/>
    <property type="evidence" value="ECO:0007669"/>
    <property type="project" value="TreeGrafter"/>
</dbReference>
<dbReference type="EnsemblMetazoa" id="PPAI005267-RA">
    <property type="protein sequence ID" value="PPAI005267-PA"/>
    <property type="gene ID" value="PPAI005267"/>
</dbReference>
<dbReference type="Proteomes" id="UP000092462">
    <property type="component" value="Unassembled WGS sequence"/>
</dbReference>
<evidence type="ECO:0000259" key="7">
    <source>
        <dbReference type="SMART" id="SM00078"/>
    </source>
</evidence>
<keyword evidence="4" id="KW-0732">Signal</keyword>
<evidence type="ECO:0000256" key="1">
    <source>
        <dbReference type="ARBA" id="ARBA00004613"/>
    </source>
</evidence>
<dbReference type="GO" id="GO:0005179">
    <property type="term" value="F:hormone activity"/>
    <property type="evidence" value="ECO:0007669"/>
    <property type="project" value="InterPro"/>
</dbReference>
<evidence type="ECO:0000256" key="5">
    <source>
        <dbReference type="SAM" id="MobiDB-lite"/>
    </source>
</evidence>
<keyword evidence="3" id="KW-0165">Cleavage on pair of basic residues</keyword>
<keyword evidence="2" id="KW-0964">Secreted</keyword>
<evidence type="ECO:0000313" key="9">
    <source>
        <dbReference type="Proteomes" id="UP000092462"/>
    </source>
</evidence>
<dbReference type="PANTHER" id="PTHR46886">
    <property type="entry name" value="INSULIN-LIKE GROWTH FACTOR II"/>
    <property type="match status" value="1"/>
</dbReference>
<dbReference type="GO" id="GO:0051147">
    <property type="term" value="P:regulation of muscle cell differentiation"/>
    <property type="evidence" value="ECO:0007669"/>
    <property type="project" value="TreeGrafter"/>
</dbReference>
<feature type="transmembrane region" description="Helical" evidence="6">
    <location>
        <begin position="6"/>
        <end position="28"/>
    </location>
</feature>